<reference evidence="1 2" key="1">
    <citation type="submission" date="2015-12" db="EMBL/GenBank/DDBJ databases">
        <authorList>
            <person name="Shamseldin A."/>
            <person name="Moawad H."/>
            <person name="Abd El-Rahim W.M."/>
            <person name="Sadowsky M.J."/>
        </authorList>
    </citation>
    <scope>NUCLEOTIDE SEQUENCE [LARGE SCALE GENOMIC DNA]</scope>
    <source>
        <strain evidence="1 2">DG5B</strain>
    </source>
</reference>
<dbReference type="Proteomes" id="UP000059542">
    <property type="component" value="Chromosome"/>
</dbReference>
<dbReference type="SUPFAM" id="SSF49265">
    <property type="entry name" value="Fibronectin type III"/>
    <property type="match status" value="1"/>
</dbReference>
<evidence type="ECO:0008006" key="3">
    <source>
        <dbReference type="Google" id="ProtNLM"/>
    </source>
</evidence>
<dbReference type="AlphaFoldDB" id="A0A0U4C112"/>
<dbReference type="InterPro" id="IPR036116">
    <property type="entry name" value="FN3_sf"/>
</dbReference>
<sequence>MELEFGIGGTGQGRVLALAATVGGMPVPLVAADDHFYTGNAAYGQGTALGTGYAVYSGAGHAVTVTGLQPNTYYYITNAEYNAAGASIAYNTRSTSISIATRSAPPAPLPVELTSFTGTVDARGMALLHWTTATERNTAYFGLERSLNSSTFAEAGRVAAAGTSTRPLTYQWPDLQRLTQPTYYRLRQVDRDGAVHYSAVVALAPAPRLARRVEVYPVPSAGQLVQLLLQAYDDEVVGLRVSDALGRVLLARTLAPTEAYYLASLPLPAGLASGTYVLTLFGSGTPIQKRFVVSD</sequence>
<protein>
    <recommendedName>
        <fullName evidence="3">Secretion system C-terminal sorting domain-containing protein</fullName>
    </recommendedName>
</protein>
<evidence type="ECO:0000313" key="2">
    <source>
        <dbReference type="Proteomes" id="UP000059542"/>
    </source>
</evidence>
<dbReference type="STRING" id="1411621.AUC43_01255"/>
<dbReference type="NCBIfam" id="TIGR04183">
    <property type="entry name" value="Por_Secre_tail"/>
    <property type="match status" value="1"/>
</dbReference>
<dbReference type="EMBL" id="CP013909">
    <property type="protein sequence ID" value="ALW83848.1"/>
    <property type="molecule type" value="Genomic_DNA"/>
</dbReference>
<dbReference type="InterPro" id="IPR026444">
    <property type="entry name" value="Secre_tail"/>
</dbReference>
<evidence type="ECO:0000313" key="1">
    <source>
        <dbReference type="EMBL" id="ALW83848.1"/>
    </source>
</evidence>
<keyword evidence="2" id="KW-1185">Reference proteome</keyword>
<accession>A0A0U4C112</accession>
<organism evidence="1 2">
    <name type="scientific">Hymenobacter sedentarius</name>
    <dbReference type="NCBI Taxonomy" id="1411621"/>
    <lineage>
        <taxon>Bacteria</taxon>
        <taxon>Pseudomonadati</taxon>
        <taxon>Bacteroidota</taxon>
        <taxon>Cytophagia</taxon>
        <taxon>Cytophagales</taxon>
        <taxon>Hymenobacteraceae</taxon>
        <taxon>Hymenobacter</taxon>
    </lineage>
</organism>
<dbReference type="KEGG" id="hyg:AUC43_01255"/>
<name>A0A0U4C112_9BACT</name>
<proteinExistence type="predicted"/>
<gene>
    <name evidence="1" type="ORF">AUC43_01255</name>
</gene>